<accession>A0ABT3SV03</accession>
<reference evidence="1" key="1">
    <citation type="submission" date="2019-02" db="EMBL/GenBank/DDBJ databases">
        <authorList>
            <person name="Li S.-H."/>
        </authorList>
    </citation>
    <scope>NUCLEOTIDE SEQUENCE</scope>
    <source>
        <strain evidence="1">IMCC8485</strain>
    </source>
</reference>
<dbReference type="Proteomes" id="UP001143307">
    <property type="component" value="Unassembled WGS sequence"/>
</dbReference>
<comment type="caution">
    <text evidence="1">The sequence shown here is derived from an EMBL/GenBank/DDBJ whole genome shotgun (WGS) entry which is preliminary data.</text>
</comment>
<dbReference type="InterPro" id="IPR011330">
    <property type="entry name" value="Glyco_hydro/deAcase_b/a-brl"/>
</dbReference>
<dbReference type="Pfam" id="PF04748">
    <property type="entry name" value="Polysacc_deac_2"/>
    <property type="match status" value="1"/>
</dbReference>
<keyword evidence="2" id="KW-1185">Reference proteome</keyword>
<dbReference type="EMBL" id="SHNP01000003">
    <property type="protein sequence ID" value="MCX2973828.1"/>
    <property type="molecule type" value="Genomic_DNA"/>
</dbReference>
<protein>
    <submittedName>
        <fullName evidence="1">Divergent polysaccharide deacetylase family protein</fullName>
    </submittedName>
</protein>
<sequence length="352" mass="37840">MTTKLPTSSKMQEANPDGGRHVFLILGLLAWLILLTSSPAVLAKEHWTDSCLRSPPPELAPSSPRGTLVLIIDDLGHGRRTGLSMVALPGKINLAILPHTPHAKELAQAGFAAGKEIMLHVPMSNSGGTLMGPGGLTPSLSREEFDRTLTESIDAIPHVRGINNHMGSELTTLPLQMGWVMQALIRRGLYFVDSRTNARTVAAKTAGNYNVPHLSRSIFLDNEISEVAITSQFNHLVKRAEQEGLAVGIGHPYPQTASVLAKQLPSLKCRGIELALISEVLQKQRDIPAQAVPAEDDYNQTSEPNFNIPLGHVGFGLGNSVLTEMENTGSKHRIGTPDSDALNQVVQVANAP</sequence>
<dbReference type="Gene3D" id="3.20.20.370">
    <property type="entry name" value="Glycoside hydrolase/deacetylase"/>
    <property type="match status" value="1"/>
</dbReference>
<name>A0ABT3SV03_9GAMM</name>
<dbReference type="SUPFAM" id="SSF88713">
    <property type="entry name" value="Glycoside hydrolase/deacetylase"/>
    <property type="match status" value="1"/>
</dbReference>
<evidence type="ECO:0000313" key="2">
    <source>
        <dbReference type="Proteomes" id="UP001143307"/>
    </source>
</evidence>
<proteinExistence type="predicted"/>
<dbReference type="PANTHER" id="PTHR30105">
    <property type="entry name" value="UNCHARACTERIZED YIBQ-RELATED"/>
    <property type="match status" value="1"/>
</dbReference>
<organism evidence="1 2">
    <name type="scientific">Candidatus Seongchinamella marina</name>
    <dbReference type="NCBI Taxonomy" id="2518990"/>
    <lineage>
        <taxon>Bacteria</taxon>
        <taxon>Pseudomonadati</taxon>
        <taxon>Pseudomonadota</taxon>
        <taxon>Gammaproteobacteria</taxon>
        <taxon>Cellvibrionales</taxon>
        <taxon>Halieaceae</taxon>
        <taxon>Seongchinamella</taxon>
    </lineage>
</organism>
<gene>
    <name evidence="1" type="ORF">EYC87_09585</name>
</gene>
<evidence type="ECO:0000313" key="1">
    <source>
        <dbReference type="EMBL" id="MCX2973828.1"/>
    </source>
</evidence>
<dbReference type="CDD" id="cd10936">
    <property type="entry name" value="CE4_DAC2"/>
    <property type="match status" value="1"/>
</dbReference>
<dbReference type="PANTHER" id="PTHR30105:SF2">
    <property type="entry name" value="DIVERGENT POLYSACCHARIDE DEACETYLASE SUPERFAMILY"/>
    <property type="match status" value="1"/>
</dbReference>
<dbReference type="InterPro" id="IPR006837">
    <property type="entry name" value="Divergent_DAC"/>
</dbReference>